<dbReference type="InterPro" id="IPR008042">
    <property type="entry name" value="Retrotrans_Pao"/>
</dbReference>
<name>A0A8X6NMW0_NEPPI</name>
<accession>A0A8X6NMW0</accession>
<evidence type="ECO:0000313" key="1">
    <source>
        <dbReference type="EMBL" id="GFT23759.1"/>
    </source>
</evidence>
<dbReference type="Proteomes" id="UP000887013">
    <property type="component" value="Unassembled WGS sequence"/>
</dbReference>
<dbReference type="AlphaFoldDB" id="A0A8X6NMW0"/>
<sequence>MVEEKILFQRTWLCGVHWDEILSANIANLLNKWISELLALNYTRIFRWIGVALPQDYYLHMFCYSSERAARGCVVHSFLRRQNTKVKFLCSCNRPSLFKRIILPRLELMATLTGVMCVIKFHLIEMQLNWEVIHQ</sequence>
<proteinExistence type="predicted"/>
<organism evidence="1 2">
    <name type="scientific">Nephila pilipes</name>
    <name type="common">Giant wood spider</name>
    <name type="synonym">Nephila maculata</name>
    <dbReference type="NCBI Taxonomy" id="299642"/>
    <lineage>
        <taxon>Eukaryota</taxon>
        <taxon>Metazoa</taxon>
        <taxon>Ecdysozoa</taxon>
        <taxon>Arthropoda</taxon>
        <taxon>Chelicerata</taxon>
        <taxon>Arachnida</taxon>
        <taxon>Araneae</taxon>
        <taxon>Araneomorphae</taxon>
        <taxon>Entelegynae</taxon>
        <taxon>Araneoidea</taxon>
        <taxon>Nephilidae</taxon>
        <taxon>Nephila</taxon>
    </lineage>
</organism>
<gene>
    <name evidence="1" type="ORF">NPIL_653801</name>
</gene>
<dbReference type="Pfam" id="PF05380">
    <property type="entry name" value="Peptidase_A17"/>
    <property type="match status" value="1"/>
</dbReference>
<evidence type="ECO:0000313" key="2">
    <source>
        <dbReference type="Proteomes" id="UP000887013"/>
    </source>
</evidence>
<protein>
    <submittedName>
        <fullName evidence="1">Uncharacterized protein</fullName>
    </submittedName>
</protein>
<keyword evidence="2" id="KW-1185">Reference proteome</keyword>
<reference evidence="1" key="1">
    <citation type="submission" date="2020-08" db="EMBL/GenBank/DDBJ databases">
        <title>Multicomponent nature underlies the extraordinary mechanical properties of spider dragline silk.</title>
        <authorList>
            <person name="Kono N."/>
            <person name="Nakamura H."/>
            <person name="Mori M."/>
            <person name="Yoshida Y."/>
            <person name="Ohtoshi R."/>
            <person name="Malay A.D."/>
            <person name="Moran D.A.P."/>
            <person name="Tomita M."/>
            <person name="Numata K."/>
            <person name="Arakawa K."/>
        </authorList>
    </citation>
    <scope>NUCLEOTIDE SEQUENCE</scope>
</reference>
<comment type="caution">
    <text evidence="1">The sequence shown here is derived from an EMBL/GenBank/DDBJ whole genome shotgun (WGS) entry which is preliminary data.</text>
</comment>
<dbReference type="EMBL" id="BMAW01059957">
    <property type="protein sequence ID" value="GFT23759.1"/>
    <property type="molecule type" value="Genomic_DNA"/>
</dbReference>